<proteinExistence type="predicted"/>
<reference evidence="2" key="2">
    <citation type="submission" date="2020-05" db="UniProtKB">
        <authorList>
            <consortium name="EnsemblMetazoa"/>
        </authorList>
    </citation>
    <scope>IDENTIFICATION</scope>
    <source>
        <strain evidence="2">IAEA</strain>
    </source>
</reference>
<feature type="compositionally biased region" description="Basic residues" evidence="1">
    <location>
        <begin position="63"/>
        <end position="76"/>
    </location>
</feature>
<name>A0A1B0AIY2_GLOPL</name>
<dbReference type="AlphaFoldDB" id="A0A1B0AIY2"/>
<evidence type="ECO:0000256" key="1">
    <source>
        <dbReference type="SAM" id="MobiDB-lite"/>
    </source>
</evidence>
<protein>
    <submittedName>
        <fullName evidence="2">Uncharacterized protein</fullName>
    </submittedName>
</protein>
<keyword evidence="3" id="KW-1185">Reference proteome</keyword>
<feature type="compositionally biased region" description="Basic and acidic residues" evidence="1">
    <location>
        <begin position="94"/>
        <end position="105"/>
    </location>
</feature>
<dbReference type="VEuPathDB" id="VectorBase:GPAI047305"/>
<sequence length="105" mass="11770">MDGVEMDTEFLGPSKVLCNKRLGQDLPVLFQLTLKGKSWLESEMLKANEDALDKNANCCRCKARKTGKQTEKKRKAKNENVRGKGKQKQSPGPKLKDKAEGALRH</sequence>
<organism evidence="2 3">
    <name type="scientific">Glossina pallidipes</name>
    <name type="common">Tsetse fly</name>
    <dbReference type="NCBI Taxonomy" id="7398"/>
    <lineage>
        <taxon>Eukaryota</taxon>
        <taxon>Metazoa</taxon>
        <taxon>Ecdysozoa</taxon>
        <taxon>Arthropoda</taxon>
        <taxon>Hexapoda</taxon>
        <taxon>Insecta</taxon>
        <taxon>Pterygota</taxon>
        <taxon>Neoptera</taxon>
        <taxon>Endopterygota</taxon>
        <taxon>Diptera</taxon>
        <taxon>Brachycera</taxon>
        <taxon>Muscomorpha</taxon>
        <taxon>Hippoboscoidea</taxon>
        <taxon>Glossinidae</taxon>
        <taxon>Glossina</taxon>
    </lineage>
</organism>
<evidence type="ECO:0000313" key="2">
    <source>
        <dbReference type="EnsemblMetazoa" id="GPAI047305-PA"/>
    </source>
</evidence>
<accession>A0A1B0AIY2</accession>
<dbReference type="EnsemblMetazoa" id="GPAI047305-RA">
    <property type="protein sequence ID" value="GPAI047305-PA"/>
    <property type="gene ID" value="GPAI047305"/>
</dbReference>
<evidence type="ECO:0000313" key="3">
    <source>
        <dbReference type="Proteomes" id="UP000092445"/>
    </source>
</evidence>
<dbReference type="Proteomes" id="UP000092445">
    <property type="component" value="Unassembled WGS sequence"/>
</dbReference>
<reference evidence="3" key="1">
    <citation type="submission" date="2014-03" db="EMBL/GenBank/DDBJ databases">
        <authorList>
            <person name="Aksoy S."/>
            <person name="Warren W."/>
            <person name="Wilson R.K."/>
        </authorList>
    </citation>
    <scope>NUCLEOTIDE SEQUENCE [LARGE SCALE GENOMIC DNA]</scope>
    <source>
        <strain evidence="3">IAEA</strain>
    </source>
</reference>
<feature type="region of interest" description="Disordered" evidence="1">
    <location>
        <begin position="63"/>
        <end position="105"/>
    </location>
</feature>